<name>A0A0E0EP96_9ORYZ</name>
<evidence type="ECO:0000313" key="2">
    <source>
        <dbReference type="Proteomes" id="UP000008021"/>
    </source>
</evidence>
<accession>A0A0E0EP96</accession>
<dbReference type="Proteomes" id="UP000008021">
    <property type="component" value="Chromosome 9"/>
</dbReference>
<sequence length="64" mass="7501">MENALRLSSRLRNLKNRWRKSNAKEIKLEREITDERTQSQDMQEAGVTEMEHAVPKVEELAVCC</sequence>
<dbReference type="AlphaFoldDB" id="A0A0E0EP96"/>
<keyword evidence="2" id="KW-1185">Reference proteome</keyword>
<evidence type="ECO:0000313" key="1">
    <source>
        <dbReference type="EnsemblPlants" id="OMERI09G00040.3"/>
    </source>
</evidence>
<dbReference type="HOGENOM" id="CLU_2871504_0_0_1"/>
<dbReference type="Gramene" id="OMERI09G00040.3">
    <property type="protein sequence ID" value="OMERI09G00040.3"/>
    <property type="gene ID" value="OMERI09G00040"/>
</dbReference>
<proteinExistence type="predicted"/>
<reference evidence="1" key="1">
    <citation type="submission" date="2015-04" db="UniProtKB">
        <authorList>
            <consortium name="EnsemblPlants"/>
        </authorList>
    </citation>
    <scope>IDENTIFICATION</scope>
</reference>
<reference evidence="1" key="2">
    <citation type="submission" date="2018-05" db="EMBL/GenBank/DDBJ databases">
        <title>OmerRS3 (Oryza meridionalis Reference Sequence Version 3).</title>
        <authorList>
            <person name="Zhang J."/>
            <person name="Kudrna D."/>
            <person name="Lee S."/>
            <person name="Talag J."/>
            <person name="Welchert J."/>
            <person name="Wing R.A."/>
        </authorList>
    </citation>
    <scope>NUCLEOTIDE SEQUENCE [LARGE SCALE GENOMIC DNA]</scope>
    <source>
        <strain evidence="1">cv. OR44</strain>
    </source>
</reference>
<organism evidence="1">
    <name type="scientific">Oryza meridionalis</name>
    <dbReference type="NCBI Taxonomy" id="40149"/>
    <lineage>
        <taxon>Eukaryota</taxon>
        <taxon>Viridiplantae</taxon>
        <taxon>Streptophyta</taxon>
        <taxon>Embryophyta</taxon>
        <taxon>Tracheophyta</taxon>
        <taxon>Spermatophyta</taxon>
        <taxon>Magnoliopsida</taxon>
        <taxon>Liliopsida</taxon>
        <taxon>Poales</taxon>
        <taxon>Poaceae</taxon>
        <taxon>BOP clade</taxon>
        <taxon>Oryzoideae</taxon>
        <taxon>Oryzeae</taxon>
        <taxon>Oryzinae</taxon>
        <taxon>Oryza</taxon>
    </lineage>
</organism>
<dbReference type="EnsemblPlants" id="OMERI09G00040.3">
    <property type="protein sequence ID" value="OMERI09G00040.3"/>
    <property type="gene ID" value="OMERI09G00040"/>
</dbReference>
<protein>
    <submittedName>
        <fullName evidence="1">Uncharacterized protein</fullName>
    </submittedName>
</protein>